<sequence>MRGGGANGKRKPTGAFAGAPPPQPPPSVDYQRQLFNSRDSDASFASSRASDVHTTDRSHQSATIRSVNAFLSSHNSPISLRPHSVPPVKDISETLVLVLSTVDFHCDSRRWDEDVVSFLRSVKCPLKLTKSALRAPNSPHNWPNVLAVISWLVQCSRFHQQLVSNPTWDPDVNSMCSFGIRSYCHFIRGEDDSVNDLDSEFMSKLESEKVVIAETIAGSEKIASELEAKLDALRKGPSKKEALEKAMADLEKDVEKFRTMVSERKERNRGMEKVVEEKEKEVVAKEEERGRIFEENKELKRSVEVQSFNVRDVERMKRELKAVERDAEEAEGVRDGWEQKAWEVNSRIGNQFHQIQRLAVDCNQALRRLKVVDVQFDVKESGESPEEVMGVEYKALVKPALCSLYDGIKEGLTKKAEEVVVLQQQVSEMASKIESRKSLLKSIQLQINEVEEKMKLVKKETQDLATKCDMEARTMAEGLKTEALNLEVVEKEAAEMLKASEVRLEEAAKQSEEEVQAVAAQLFALIDSISKHKEYMDSKILEVKTGVADTASAVSEIYKGSLKRHLGGKVA</sequence>
<protein>
    <recommendedName>
        <fullName evidence="8">Kinetochore protein NDC80</fullName>
    </recommendedName>
</protein>
<evidence type="ECO:0000256" key="9">
    <source>
        <dbReference type="SAM" id="Coils"/>
    </source>
</evidence>
<keyword evidence="7 8" id="KW-0137">Centromere</keyword>
<feature type="region of interest" description="Disordered" evidence="10">
    <location>
        <begin position="1"/>
        <end position="60"/>
    </location>
</feature>
<dbReference type="InterPro" id="IPR055260">
    <property type="entry name" value="Ndc80_CH"/>
</dbReference>
<dbReference type="Proteomes" id="UP000886595">
    <property type="component" value="Unassembled WGS sequence"/>
</dbReference>
<keyword evidence="5 9" id="KW-0175">Coiled coil</keyword>
<dbReference type="EMBL" id="JAAMPC010000001">
    <property type="protein sequence ID" value="KAG2328993.1"/>
    <property type="molecule type" value="Genomic_DNA"/>
</dbReference>
<evidence type="ECO:0000256" key="3">
    <source>
        <dbReference type="ARBA" id="ARBA00022618"/>
    </source>
</evidence>
<proteinExistence type="inferred from homology"/>
<keyword evidence="2 8" id="KW-0158">Chromosome</keyword>
<accession>A0A8X7WIP9</accession>
<feature type="coiled-coil region" evidence="9">
    <location>
        <begin position="433"/>
        <end position="521"/>
    </location>
</feature>
<comment type="subunit">
    <text evidence="8">Component of the NDC80 complex.</text>
</comment>
<dbReference type="GO" id="GO:0031262">
    <property type="term" value="C:Ndc80 complex"/>
    <property type="evidence" value="ECO:0007669"/>
    <property type="project" value="UniProtKB-UniRule"/>
</dbReference>
<comment type="caution">
    <text evidence="12">The sequence shown here is derived from an EMBL/GenBank/DDBJ whole genome shotgun (WGS) entry which is preliminary data.</text>
</comment>
<evidence type="ECO:0000313" key="13">
    <source>
        <dbReference type="Proteomes" id="UP000886595"/>
    </source>
</evidence>
<gene>
    <name evidence="12" type="ORF">Bca52824_000173</name>
</gene>
<dbReference type="AlphaFoldDB" id="A0A8X7WIP9"/>
<dbReference type="Pfam" id="PF03801">
    <property type="entry name" value="Ndc80_HEC"/>
    <property type="match status" value="1"/>
</dbReference>
<evidence type="ECO:0000256" key="2">
    <source>
        <dbReference type="ARBA" id="ARBA00022454"/>
    </source>
</evidence>
<dbReference type="GO" id="GO:0051315">
    <property type="term" value="P:attachment of mitotic spindle microtubules to kinetochore"/>
    <property type="evidence" value="ECO:0007669"/>
    <property type="project" value="UniProtKB-UniRule"/>
</dbReference>
<evidence type="ECO:0000256" key="10">
    <source>
        <dbReference type="SAM" id="MobiDB-lite"/>
    </source>
</evidence>
<dbReference type="PANTHER" id="PTHR46681:SF1">
    <property type="entry name" value="KINETOCHORE PROTEIN NDC80 HOMOLOG"/>
    <property type="match status" value="1"/>
</dbReference>
<evidence type="ECO:0000256" key="8">
    <source>
        <dbReference type="RuleBase" id="RU368072"/>
    </source>
</evidence>
<dbReference type="GO" id="GO:0005634">
    <property type="term" value="C:nucleus"/>
    <property type="evidence" value="ECO:0007669"/>
    <property type="project" value="UniProtKB-SubCell"/>
</dbReference>
<dbReference type="OrthoDB" id="7459479at2759"/>
<feature type="compositionally biased region" description="Basic and acidic residues" evidence="10">
    <location>
        <begin position="50"/>
        <end position="59"/>
    </location>
</feature>
<evidence type="ECO:0000259" key="11">
    <source>
        <dbReference type="Pfam" id="PF03801"/>
    </source>
</evidence>
<evidence type="ECO:0000256" key="5">
    <source>
        <dbReference type="ARBA" id="ARBA00023054"/>
    </source>
</evidence>
<keyword evidence="4 8" id="KW-0498">Mitosis</keyword>
<name>A0A8X7WIP9_BRACI</name>
<reference evidence="12 13" key="1">
    <citation type="submission" date="2020-02" db="EMBL/GenBank/DDBJ databases">
        <authorList>
            <person name="Ma Q."/>
            <person name="Huang Y."/>
            <person name="Song X."/>
            <person name="Pei D."/>
        </authorList>
    </citation>
    <scope>NUCLEOTIDE SEQUENCE [LARGE SCALE GENOMIC DNA]</scope>
    <source>
        <strain evidence="12">Sxm20200214</strain>
        <tissue evidence="12">Leaf</tissue>
    </source>
</reference>
<keyword evidence="8" id="KW-0539">Nucleus</keyword>
<keyword evidence="8" id="KW-0995">Kinetochore</keyword>
<evidence type="ECO:0000256" key="4">
    <source>
        <dbReference type="ARBA" id="ARBA00022776"/>
    </source>
</evidence>
<dbReference type="InterPro" id="IPR055307">
    <property type="entry name" value="NDC80_plants"/>
</dbReference>
<comment type="similarity">
    <text evidence="1 8">Belongs to the NDC80/HEC1 family.</text>
</comment>
<keyword evidence="13" id="KW-1185">Reference proteome</keyword>
<feature type="coiled-coil region" evidence="9">
    <location>
        <begin position="240"/>
        <end position="340"/>
    </location>
</feature>
<comment type="subcellular location">
    <subcellularLocation>
        <location evidence="8">Chromosome</location>
        <location evidence="8">Centromere</location>
        <location evidence="8">Kinetochore</location>
    </subcellularLocation>
    <subcellularLocation>
        <location evidence="8">Nucleus</location>
    </subcellularLocation>
</comment>
<evidence type="ECO:0000256" key="7">
    <source>
        <dbReference type="ARBA" id="ARBA00023328"/>
    </source>
</evidence>
<evidence type="ECO:0000256" key="1">
    <source>
        <dbReference type="ARBA" id="ARBA00007050"/>
    </source>
</evidence>
<comment type="function">
    <text evidence="8">Acts as a component of the essential kinetochore-associated NDC80 complex, which is required for chromosome segregation and spindle checkpoint activity.</text>
</comment>
<evidence type="ECO:0000313" key="12">
    <source>
        <dbReference type="EMBL" id="KAG2328993.1"/>
    </source>
</evidence>
<keyword evidence="3 8" id="KW-0132">Cell division</keyword>
<dbReference type="Gene3D" id="1.10.418.30">
    <property type="entry name" value="Ncd80 complex, Ncd80 subunit"/>
    <property type="match status" value="1"/>
</dbReference>
<keyword evidence="6 8" id="KW-0131">Cell cycle</keyword>
<organism evidence="12 13">
    <name type="scientific">Brassica carinata</name>
    <name type="common">Ethiopian mustard</name>
    <name type="synonym">Abyssinian cabbage</name>
    <dbReference type="NCBI Taxonomy" id="52824"/>
    <lineage>
        <taxon>Eukaryota</taxon>
        <taxon>Viridiplantae</taxon>
        <taxon>Streptophyta</taxon>
        <taxon>Embryophyta</taxon>
        <taxon>Tracheophyta</taxon>
        <taxon>Spermatophyta</taxon>
        <taxon>Magnoliopsida</taxon>
        <taxon>eudicotyledons</taxon>
        <taxon>Gunneridae</taxon>
        <taxon>Pentapetalae</taxon>
        <taxon>rosids</taxon>
        <taxon>malvids</taxon>
        <taxon>Brassicales</taxon>
        <taxon>Brassicaceae</taxon>
        <taxon>Brassiceae</taxon>
        <taxon>Brassica</taxon>
    </lineage>
</organism>
<feature type="domain" description="Kinetochore protein Ndc80 CH" evidence="11">
    <location>
        <begin position="44"/>
        <end position="161"/>
    </location>
</feature>
<dbReference type="InterPro" id="IPR038273">
    <property type="entry name" value="Ndc80_sf"/>
</dbReference>
<dbReference type="GO" id="GO:0051301">
    <property type="term" value="P:cell division"/>
    <property type="evidence" value="ECO:0007669"/>
    <property type="project" value="UniProtKB-UniRule"/>
</dbReference>
<dbReference type="PANTHER" id="PTHR46681">
    <property type="entry name" value="KINETOCHORE PROTEIN NDC80 HOMOLOG"/>
    <property type="match status" value="1"/>
</dbReference>
<evidence type="ECO:0000256" key="6">
    <source>
        <dbReference type="ARBA" id="ARBA00023306"/>
    </source>
</evidence>